<comment type="caution">
    <text evidence="1">The sequence shown here is derived from an EMBL/GenBank/DDBJ whole genome shotgun (WGS) entry which is preliminary data.</text>
</comment>
<dbReference type="Proteomes" id="UP000827872">
    <property type="component" value="Linkage Group LG11"/>
</dbReference>
<name>A0ACB8FUL7_9SAUR</name>
<protein>
    <submittedName>
        <fullName evidence="1">Uncharacterized protein</fullName>
    </submittedName>
</protein>
<organism evidence="1 2">
    <name type="scientific">Sphaerodactylus townsendi</name>
    <dbReference type="NCBI Taxonomy" id="933632"/>
    <lineage>
        <taxon>Eukaryota</taxon>
        <taxon>Metazoa</taxon>
        <taxon>Chordata</taxon>
        <taxon>Craniata</taxon>
        <taxon>Vertebrata</taxon>
        <taxon>Euteleostomi</taxon>
        <taxon>Lepidosauria</taxon>
        <taxon>Squamata</taxon>
        <taxon>Bifurcata</taxon>
        <taxon>Gekkota</taxon>
        <taxon>Sphaerodactylidae</taxon>
        <taxon>Sphaerodactylus</taxon>
    </lineage>
</organism>
<evidence type="ECO:0000313" key="1">
    <source>
        <dbReference type="EMBL" id="KAH8010538.1"/>
    </source>
</evidence>
<proteinExistence type="predicted"/>
<dbReference type="EMBL" id="CM037624">
    <property type="protein sequence ID" value="KAH8010538.1"/>
    <property type="molecule type" value="Genomic_DNA"/>
</dbReference>
<gene>
    <name evidence="1" type="ORF">K3G42_007215</name>
</gene>
<accession>A0ACB8FUL7</accession>
<reference evidence="1" key="1">
    <citation type="submission" date="2021-08" db="EMBL/GenBank/DDBJ databases">
        <title>The first chromosome-level gecko genome reveals the dynamic sex chromosomes of Neotropical dwarf geckos (Sphaerodactylidae: Sphaerodactylus).</title>
        <authorList>
            <person name="Pinto B.J."/>
            <person name="Keating S.E."/>
            <person name="Gamble T."/>
        </authorList>
    </citation>
    <scope>NUCLEOTIDE SEQUENCE</scope>
    <source>
        <strain evidence="1">TG3544</strain>
    </source>
</reference>
<keyword evidence="2" id="KW-1185">Reference proteome</keyword>
<evidence type="ECO:0000313" key="2">
    <source>
        <dbReference type="Proteomes" id="UP000827872"/>
    </source>
</evidence>
<sequence>MFEAGLPDLNQVLFLTDLQHFPPRWVSEKFIVEGLRELELLGEQAPGDSRRKVSDFRRLWFLPSVLHTADHFQHRLFFLTQMKANKVRVQLAHYGLNNVLNVRDAPYLQKKRIGL</sequence>